<evidence type="ECO:0000313" key="3">
    <source>
        <dbReference type="Proteomes" id="UP000037939"/>
    </source>
</evidence>
<organism evidence="2 3">
    <name type="scientific">Amantichitinum ursilacus</name>
    <dbReference type="NCBI Taxonomy" id="857265"/>
    <lineage>
        <taxon>Bacteria</taxon>
        <taxon>Pseudomonadati</taxon>
        <taxon>Pseudomonadota</taxon>
        <taxon>Betaproteobacteria</taxon>
        <taxon>Neisseriales</taxon>
        <taxon>Chitinibacteraceae</taxon>
        <taxon>Amantichitinum</taxon>
    </lineage>
</organism>
<dbReference type="Proteomes" id="UP000037939">
    <property type="component" value="Unassembled WGS sequence"/>
</dbReference>
<name>A0A0N0XLU2_9NEIS</name>
<keyword evidence="1" id="KW-0812">Transmembrane</keyword>
<proteinExistence type="predicted"/>
<dbReference type="Gene3D" id="2.60.320.10">
    <property type="entry name" value="N-utilization substance G protein NusG, insert domain"/>
    <property type="match status" value="1"/>
</dbReference>
<evidence type="ECO:0000313" key="2">
    <source>
        <dbReference type="EMBL" id="KPC54039.1"/>
    </source>
</evidence>
<gene>
    <name evidence="2" type="ORF">WG78_05300</name>
</gene>
<dbReference type="EMBL" id="LAQT01000003">
    <property type="protein sequence ID" value="KPC54039.1"/>
    <property type="molecule type" value="Genomic_DNA"/>
</dbReference>
<dbReference type="AlphaFoldDB" id="A0A0N0XLU2"/>
<dbReference type="STRING" id="857265.WG78_05300"/>
<accession>A0A0N0XLU2</accession>
<keyword evidence="3" id="KW-1185">Reference proteome</keyword>
<dbReference type="InterPro" id="IPR038690">
    <property type="entry name" value="NusG_2_sf"/>
</dbReference>
<sequence>MRGFESQLLRPGDWLITGLAASAVIALAMLAWRSDGATHVRIYQSGKLFAELDLAAHRTLDVPGPLGLTTVEVAQGRARIAADPSPRQYCVRAGWLSQSGQVAICLPNRTSIELTGSKPRAYDSLSY</sequence>
<dbReference type="OrthoDB" id="47603at2"/>
<keyword evidence="1" id="KW-0472">Membrane</keyword>
<dbReference type="Pfam" id="PF07009">
    <property type="entry name" value="NusG_II"/>
    <property type="match status" value="1"/>
</dbReference>
<reference evidence="2 3" key="1">
    <citation type="submission" date="2015-07" db="EMBL/GenBank/DDBJ databases">
        <title>Draft genome sequence of the Amantichitinum ursilacus IGB-41, a new chitin-degrading bacterium.</title>
        <authorList>
            <person name="Kirstahler P."/>
            <person name="Guenther M."/>
            <person name="Grumaz C."/>
            <person name="Rupp S."/>
            <person name="Zibek S."/>
            <person name="Sohn K."/>
        </authorList>
    </citation>
    <scope>NUCLEOTIDE SEQUENCE [LARGE SCALE GENOMIC DNA]</scope>
    <source>
        <strain evidence="2 3">IGB-41</strain>
    </source>
</reference>
<dbReference type="CDD" id="cd09910">
    <property type="entry name" value="NGN-insert_like"/>
    <property type="match status" value="1"/>
</dbReference>
<comment type="caution">
    <text evidence="2">The sequence shown here is derived from an EMBL/GenBank/DDBJ whole genome shotgun (WGS) entry which is preliminary data.</text>
</comment>
<evidence type="ECO:0000256" key="1">
    <source>
        <dbReference type="SAM" id="Phobius"/>
    </source>
</evidence>
<protein>
    <submittedName>
        <fullName evidence="2">Uncharacterized protein</fullName>
    </submittedName>
</protein>
<dbReference type="PATRIC" id="fig|857265.3.peg.1085"/>
<feature type="transmembrane region" description="Helical" evidence="1">
    <location>
        <begin position="14"/>
        <end position="32"/>
    </location>
</feature>
<dbReference type="RefSeq" id="WP_053936752.1">
    <property type="nucleotide sequence ID" value="NZ_LAQT01000003.1"/>
</dbReference>
<keyword evidence="1" id="KW-1133">Transmembrane helix</keyword>